<proteinExistence type="predicted"/>
<sequence length="126" mass="14236">MFTVEKVGSDRLDIEMSGKLDSEEMRSALDELLDKSADIQNGKMLFDIVEYHLPSLGAMGVELSRLPSMMRFIRKFDRAAVLSDTNWVKKVSEAEGFLIPGLDIKSFNRDQRDQAEAWLEGFGTDS</sequence>
<name>A0A7X4XVH0_9GAMM</name>
<evidence type="ECO:0000313" key="1">
    <source>
        <dbReference type="EMBL" id="NAW65804.1"/>
    </source>
</evidence>
<dbReference type="InterPro" id="IPR038396">
    <property type="entry name" value="SpoIIAA-like_sf"/>
</dbReference>
<dbReference type="Gene3D" id="3.40.50.10600">
    <property type="entry name" value="SpoIIaa-like domains"/>
    <property type="match status" value="1"/>
</dbReference>
<protein>
    <submittedName>
        <fullName evidence="1">STAS/SEC14 domain-containing protein</fullName>
    </submittedName>
</protein>
<dbReference type="Proteomes" id="UP000465712">
    <property type="component" value="Unassembled WGS sequence"/>
</dbReference>
<dbReference type="InterPro" id="IPR021866">
    <property type="entry name" value="SpoIIAA-like"/>
</dbReference>
<organism evidence="1 2">
    <name type="scientific">Photobacterium halotolerans</name>
    <dbReference type="NCBI Taxonomy" id="265726"/>
    <lineage>
        <taxon>Bacteria</taxon>
        <taxon>Pseudomonadati</taxon>
        <taxon>Pseudomonadota</taxon>
        <taxon>Gammaproteobacteria</taxon>
        <taxon>Vibrionales</taxon>
        <taxon>Vibrionaceae</taxon>
        <taxon>Photobacterium</taxon>
    </lineage>
</organism>
<dbReference type="Pfam" id="PF11964">
    <property type="entry name" value="SpoIIAA-like"/>
    <property type="match status" value="1"/>
</dbReference>
<dbReference type="OrthoDB" id="7619266at2"/>
<dbReference type="EMBL" id="WXWW01000169">
    <property type="protein sequence ID" value="NAW65804.1"/>
    <property type="molecule type" value="Genomic_DNA"/>
</dbReference>
<dbReference type="RefSeq" id="WP_161444971.1">
    <property type="nucleotide sequence ID" value="NZ_WXWU01000031.1"/>
</dbReference>
<accession>A0A7X4XVH0</accession>
<dbReference type="SUPFAM" id="SSF52091">
    <property type="entry name" value="SpoIIaa-like"/>
    <property type="match status" value="1"/>
</dbReference>
<reference evidence="1 2" key="1">
    <citation type="submission" date="2017-05" db="EMBL/GenBank/DDBJ databases">
        <title>High clonality and local adaptation shapes Vibrionaceae linages within an endangered oasis.</title>
        <authorList>
            <person name="Vazquez-Rosas-Landa M."/>
        </authorList>
    </citation>
    <scope>NUCLEOTIDE SEQUENCE [LARGE SCALE GENOMIC DNA]</scope>
    <source>
        <strain evidence="1 2">P46_P4S1P180</strain>
    </source>
</reference>
<dbReference type="InterPro" id="IPR036513">
    <property type="entry name" value="STAS_dom_sf"/>
</dbReference>
<gene>
    <name evidence="1" type="ORF">CAG72_11295</name>
</gene>
<evidence type="ECO:0000313" key="2">
    <source>
        <dbReference type="Proteomes" id="UP000465712"/>
    </source>
</evidence>
<dbReference type="AlphaFoldDB" id="A0A7X4XVH0"/>
<comment type="caution">
    <text evidence="1">The sequence shown here is derived from an EMBL/GenBank/DDBJ whole genome shotgun (WGS) entry which is preliminary data.</text>
</comment>